<evidence type="ECO:0000256" key="2">
    <source>
        <dbReference type="ARBA" id="ARBA00022741"/>
    </source>
</evidence>
<dbReference type="STRING" id="89093.SAMN04488558_10679"/>
<reference evidence="7 8" key="1">
    <citation type="submission" date="2016-10" db="EMBL/GenBank/DDBJ databases">
        <authorList>
            <person name="de Groot N.N."/>
        </authorList>
    </citation>
    <scope>NUCLEOTIDE SEQUENCE [LARGE SCALE GENOMIC DNA]</scope>
    <source>
        <strain evidence="7 8">DSM 15695</strain>
    </source>
</reference>
<dbReference type="NCBIfam" id="NF010539">
    <property type="entry name" value="PRK13927.1"/>
    <property type="match status" value="1"/>
</dbReference>
<keyword evidence="1 6" id="KW-0963">Cytoplasm</keyword>
<dbReference type="InterPro" id="IPR043129">
    <property type="entry name" value="ATPase_NBD"/>
</dbReference>
<comment type="subcellular location">
    <subcellularLocation>
        <location evidence="6">Cytoplasm</location>
    </subcellularLocation>
    <text evidence="6">Membrane-associated.</text>
</comment>
<dbReference type="PRINTS" id="PR01652">
    <property type="entry name" value="SHAPEPROTEIN"/>
</dbReference>
<dbReference type="RefSeq" id="WP_092571895.1">
    <property type="nucleotide sequence ID" value="NZ_FOEN01000006.1"/>
</dbReference>
<comment type="caution">
    <text evidence="6">Lacks conserved residue(s) required for the propagation of feature annotation.</text>
</comment>
<comment type="function">
    <text evidence="6">Forms membrane-associated dynamic filaments that are essential for cell shape determination. Acts by regulating cell wall synthesis and cell elongation, and thus cell shape. A feedback loop between cell geometry and MreB localization may maintain elongated cell shape by targeting cell wall growth to regions of negative cell wall curvature.</text>
</comment>
<evidence type="ECO:0000313" key="8">
    <source>
        <dbReference type="Proteomes" id="UP000198833"/>
    </source>
</evidence>
<dbReference type="OrthoDB" id="9768127at2"/>
<dbReference type="HAMAP" id="MF_02207">
    <property type="entry name" value="MreB"/>
    <property type="match status" value="1"/>
</dbReference>
<evidence type="ECO:0000256" key="3">
    <source>
        <dbReference type="ARBA" id="ARBA00022840"/>
    </source>
</evidence>
<keyword evidence="2 6" id="KW-0547">Nucleotide-binding</keyword>
<feature type="binding site" evidence="6">
    <location>
        <begin position="285"/>
        <end position="288"/>
    </location>
    <ligand>
        <name>ATP</name>
        <dbReference type="ChEBI" id="CHEBI:30616"/>
    </ligand>
</feature>
<dbReference type="InterPro" id="IPR056546">
    <property type="entry name" value="MreB_MamK-like"/>
</dbReference>
<dbReference type="GO" id="GO:0005524">
    <property type="term" value="F:ATP binding"/>
    <property type="evidence" value="ECO:0007669"/>
    <property type="project" value="UniProtKB-KW"/>
</dbReference>
<evidence type="ECO:0000256" key="1">
    <source>
        <dbReference type="ARBA" id="ARBA00022490"/>
    </source>
</evidence>
<gene>
    <name evidence="6" type="primary">mreB</name>
    <name evidence="7" type="ORF">SAMN04488558_10679</name>
</gene>
<dbReference type="PANTHER" id="PTHR42749">
    <property type="entry name" value="CELL SHAPE-DETERMINING PROTEIN MREB"/>
    <property type="match status" value="1"/>
</dbReference>
<accession>A0A1H9E2A2</accession>
<dbReference type="Proteomes" id="UP000198833">
    <property type="component" value="Unassembled WGS sequence"/>
</dbReference>
<evidence type="ECO:0000313" key="7">
    <source>
        <dbReference type="EMBL" id="SEQ19804.1"/>
    </source>
</evidence>
<dbReference type="PANTHER" id="PTHR42749:SF4">
    <property type="entry name" value="CELL SHAPE-DETERMINING PROTEIN MBL"/>
    <property type="match status" value="1"/>
</dbReference>
<dbReference type="EMBL" id="FOEN01000006">
    <property type="protein sequence ID" value="SEQ19804.1"/>
    <property type="molecule type" value="Genomic_DNA"/>
</dbReference>
<dbReference type="Gene3D" id="3.30.420.40">
    <property type="match status" value="2"/>
</dbReference>
<dbReference type="AlphaFoldDB" id="A0A1H9E2A2"/>
<evidence type="ECO:0000256" key="5">
    <source>
        <dbReference type="ARBA" id="ARBA00023458"/>
    </source>
</evidence>
<sequence>MTKAIGIDLGTTNVLIHLKGRGVILNEPSLVAIDKESQSILAYGKMAYAMLGRTGSNVEVIRPLKAGVIADFDLTEAMLLHYLEQIHGRRWFNKPNVLICTPAEISELEQASLIEAIERVAGGNIYLEEEAKVAAVGSGINILSAKGAMVIDIGGGTTDIAVISAGNIIASRSLKFAGNQFDAAIIQYFKEHRHLLIGEASAEAVKIAIATAEPLSAKLNQHYDLRGRDLLTGLPRSINVDANEICQALQPSLDFIARNCREVLEEVSPEIAGDIIENGVTLTGGSALIYNMDSFLSQTLKTSVIKADQPMQSVVLGTGLMLEMIQAGRFDQSESTWQDKLKRRLRRWRRRIFG</sequence>
<comment type="similarity">
    <text evidence="5 6">Belongs to the FtsA/MreB family.</text>
</comment>
<feature type="binding site" evidence="6">
    <location>
        <begin position="203"/>
        <end position="206"/>
    </location>
    <ligand>
        <name>ATP</name>
        <dbReference type="ChEBI" id="CHEBI:30616"/>
    </ligand>
</feature>
<name>A0A1H9E2A2_9LACT</name>
<keyword evidence="3 6" id="KW-0067">ATP-binding</keyword>
<organism evidence="7 8">
    <name type="scientific">Ignavigranum ruoffiae</name>
    <dbReference type="NCBI Taxonomy" id="89093"/>
    <lineage>
        <taxon>Bacteria</taxon>
        <taxon>Bacillati</taxon>
        <taxon>Bacillota</taxon>
        <taxon>Bacilli</taxon>
        <taxon>Lactobacillales</taxon>
        <taxon>Aerococcaceae</taxon>
        <taxon>Ignavigranum</taxon>
    </lineage>
</organism>
<dbReference type="CDD" id="cd10225">
    <property type="entry name" value="ASKHA_NBD_MreB-like"/>
    <property type="match status" value="1"/>
</dbReference>
<evidence type="ECO:0000256" key="4">
    <source>
        <dbReference type="ARBA" id="ARBA00022960"/>
    </source>
</evidence>
<evidence type="ECO:0000256" key="6">
    <source>
        <dbReference type="HAMAP-Rule" id="MF_02207"/>
    </source>
</evidence>
<dbReference type="SUPFAM" id="SSF53067">
    <property type="entry name" value="Actin-like ATPase domain"/>
    <property type="match status" value="2"/>
</dbReference>
<feature type="binding site" evidence="6">
    <location>
        <begin position="155"/>
        <end position="157"/>
    </location>
    <ligand>
        <name>ATP</name>
        <dbReference type="ChEBI" id="CHEBI:30616"/>
    </ligand>
</feature>
<keyword evidence="8" id="KW-1185">Reference proteome</keyword>
<protein>
    <recommendedName>
        <fullName evidence="6">Cell shape-determining protein MreB</fullName>
    </recommendedName>
</protein>
<dbReference type="InterPro" id="IPR004753">
    <property type="entry name" value="MreB"/>
</dbReference>
<dbReference type="GO" id="GO:0008360">
    <property type="term" value="P:regulation of cell shape"/>
    <property type="evidence" value="ECO:0007669"/>
    <property type="project" value="UniProtKB-UniRule"/>
</dbReference>
<dbReference type="GO" id="GO:0000902">
    <property type="term" value="P:cell morphogenesis"/>
    <property type="evidence" value="ECO:0007669"/>
    <property type="project" value="InterPro"/>
</dbReference>
<keyword evidence="4 6" id="KW-0133">Cell shape</keyword>
<dbReference type="GO" id="GO:0005737">
    <property type="term" value="C:cytoplasm"/>
    <property type="evidence" value="ECO:0007669"/>
    <property type="project" value="UniProtKB-SubCell"/>
</dbReference>
<dbReference type="Pfam" id="PF06723">
    <property type="entry name" value="MreB_Mbl"/>
    <property type="match status" value="1"/>
</dbReference>
<proteinExistence type="inferred from homology"/>
<comment type="subunit">
    <text evidence="6">Forms polymers.</text>
</comment>